<feature type="domain" description="RNA polymerase sigma factor 70 region 4 type 2" evidence="7">
    <location>
        <begin position="115"/>
        <end position="161"/>
    </location>
</feature>
<dbReference type="SUPFAM" id="SSF88946">
    <property type="entry name" value="Sigma2 domain of RNA polymerase sigma factors"/>
    <property type="match status" value="1"/>
</dbReference>
<dbReference type="InterPro" id="IPR039425">
    <property type="entry name" value="RNA_pol_sigma-70-like"/>
</dbReference>
<comment type="caution">
    <text evidence="8">The sequence shown here is derived from an EMBL/GenBank/DDBJ whole genome shotgun (WGS) entry which is preliminary data.</text>
</comment>
<dbReference type="InterPro" id="IPR036388">
    <property type="entry name" value="WH-like_DNA-bd_sf"/>
</dbReference>
<dbReference type="AlphaFoldDB" id="A0A6I4USL9"/>
<dbReference type="SUPFAM" id="SSF88659">
    <property type="entry name" value="Sigma3 and sigma4 domains of RNA polymerase sigma factors"/>
    <property type="match status" value="1"/>
</dbReference>
<name>A0A6I4USL9_9SPHN</name>
<keyword evidence="9" id="KW-1185">Reference proteome</keyword>
<organism evidence="8 9">
    <name type="scientific">Croceibacterium soli</name>
    <dbReference type="NCBI Taxonomy" id="1739690"/>
    <lineage>
        <taxon>Bacteria</taxon>
        <taxon>Pseudomonadati</taxon>
        <taxon>Pseudomonadota</taxon>
        <taxon>Alphaproteobacteria</taxon>
        <taxon>Sphingomonadales</taxon>
        <taxon>Erythrobacteraceae</taxon>
        <taxon>Croceibacterium</taxon>
    </lineage>
</organism>
<accession>A0A6I4USL9</accession>
<keyword evidence="3" id="KW-0731">Sigma factor</keyword>
<evidence type="ECO:0000256" key="1">
    <source>
        <dbReference type="ARBA" id="ARBA00010641"/>
    </source>
</evidence>
<dbReference type="Pfam" id="PF04542">
    <property type="entry name" value="Sigma70_r2"/>
    <property type="match status" value="1"/>
</dbReference>
<evidence type="ECO:0000256" key="2">
    <source>
        <dbReference type="ARBA" id="ARBA00023015"/>
    </source>
</evidence>
<evidence type="ECO:0000256" key="4">
    <source>
        <dbReference type="ARBA" id="ARBA00023125"/>
    </source>
</evidence>
<dbReference type="Proteomes" id="UP000469159">
    <property type="component" value="Unassembled WGS sequence"/>
</dbReference>
<reference evidence="8 9" key="1">
    <citation type="submission" date="2019-12" db="EMBL/GenBank/DDBJ databases">
        <title>Genomic-based taxomic classification of the family Erythrobacteraceae.</title>
        <authorList>
            <person name="Xu L."/>
        </authorList>
    </citation>
    <scope>NUCLEOTIDE SEQUENCE [LARGE SCALE GENOMIC DNA]</scope>
    <source>
        <strain evidence="8 9">MCCC 1K02066</strain>
    </source>
</reference>
<proteinExistence type="inferred from homology"/>
<dbReference type="GO" id="GO:0003677">
    <property type="term" value="F:DNA binding"/>
    <property type="evidence" value="ECO:0007669"/>
    <property type="project" value="UniProtKB-KW"/>
</dbReference>
<dbReference type="InterPro" id="IPR013249">
    <property type="entry name" value="RNA_pol_sigma70_r4_t2"/>
</dbReference>
<dbReference type="InterPro" id="IPR013324">
    <property type="entry name" value="RNA_pol_sigma_r3/r4-like"/>
</dbReference>
<dbReference type="PANTHER" id="PTHR43133">
    <property type="entry name" value="RNA POLYMERASE ECF-TYPE SIGMA FACTO"/>
    <property type="match status" value="1"/>
</dbReference>
<keyword evidence="5" id="KW-0804">Transcription</keyword>
<evidence type="ECO:0000256" key="3">
    <source>
        <dbReference type="ARBA" id="ARBA00023082"/>
    </source>
</evidence>
<sequence>MITPSADDLSDLDRRLRPALLSFFMRRVGNRAEAEDLVQEVFVRIARSASTRMKSADAYIFQVAANLLRDRARREKVRADYHDEVRLAGDVDVDPLDPYRITVAREELTVLISGIADLPEKTRRIFTLYRLENIDKRTIADCFSLSVRSVELHIQRALETLAERLGPKP</sequence>
<dbReference type="Gene3D" id="1.10.1740.10">
    <property type="match status" value="1"/>
</dbReference>
<dbReference type="InterPro" id="IPR014284">
    <property type="entry name" value="RNA_pol_sigma-70_dom"/>
</dbReference>
<dbReference type="OrthoDB" id="7447094at2"/>
<dbReference type="InterPro" id="IPR013325">
    <property type="entry name" value="RNA_pol_sigma_r2"/>
</dbReference>
<keyword evidence="2" id="KW-0805">Transcription regulation</keyword>
<dbReference type="NCBIfam" id="TIGR02937">
    <property type="entry name" value="sigma70-ECF"/>
    <property type="match status" value="1"/>
</dbReference>
<dbReference type="Gene3D" id="1.10.10.10">
    <property type="entry name" value="Winged helix-like DNA-binding domain superfamily/Winged helix DNA-binding domain"/>
    <property type="match status" value="1"/>
</dbReference>
<evidence type="ECO:0000259" key="6">
    <source>
        <dbReference type="Pfam" id="PF04542"/>
    </source>
</evidence>
<keyword evidence="4" id="KW-0238">DNA-binding</keyword>
<comment type="similarity">
    <text evidence="1">Belongs to the sigma-70 factor family. ECF subfamily.</text>
</comment>
<feature type="domain" description="RNA polymerase sigma-70 region 2" evidence="6">
    <location>
        <begin position="14"/>
        <end position="76"/>
    </location>
</feature>
<gene>
    <name evidence="8" type="ORF">GRI75_07345</name>
</gene>
<dbReference type="PANTHER" id="PTHR43133:SF8">
    <property type="entry name" value="RNA POLYMERASE SIGMA FACTOR HI_1459-RELATED"/>
    <property type="match status" value="1"/>
</dbReference>
<dbReference type="GO" id="GO:0016987">
    <property type="term" value="F:sigma factor activity"/>
    <property type="evidence" value="ECO:0007669"/>
    <property type="project" value="UniProtKB-KW"/>
</dbReference>
<evidence type="ECO:0000313" key="8">
    <source>
        <dbReference type="EMBL" id="MXP41456.1"/>
    </source>
</evidence>
<protein>
    <submittedName>
        <fullName evidence="8">Sigma-70 family RNA polymerase sigma factor</fullName>
    </submittedName>
</protein>
<dbReference type="Pfam" id="PF08281">
    <property type="entry name" value="Sigma70_r4_2"/>
    <property type="match status" value="1"/>
</dbReference>
<dbReference type="InterPro" id="IPR007627">
    <property type="entry name" value="RNA_pol_sigma70_r2"/>
</dbReference>
<dbReference type="EMBL" id="WTYK01000003">
    <property type="protein sequence ID" value="MXP41456.1"/>
    <property type="molecule type" value="Genomic_DNA"/>
</dbReference>
<dbReference type="GO" id="GO:0006352">
    <property type="term" value="P:DNA-templated transcription initiation"/>
    <property type="evidence" value="ECO:0007669"/>
    <property type="project" value="InterPro"/>
</dbReference>
<evidence type="ECO:0000256" key="5">
    <source>
        <dbReference type="ARBA" id="ARBA00023163"/>
    </source>
</evidence>
<evidence type="ECO:0000313" key="9">
    <source>
        <dbReference type="Proteomes" id="UP000469159"/>
    </source>
</evidence>
<evidence type="ECO:0000259" key="7">
    <source>
        <dbReference type="Pfam" id="PF08281"/>
    </source>
</evidence>